<comment type="caution">
    <text evidence="1">The sequence shown here is derived from an EMBL/GenBank/DDBJ whole genome shotgun (WGS) entry which is preliminary data.</text>
</comment>
<gene>
    <name evidence="1" type="ORF">AMECASPLE_028862</name>
</gene>
<evidence type="ECO:0000313" key="2">
    <source>
        <dbReference type="Proteomes" id="UP001469553"/>
    </source>
</evidence>
<sequence>MARTEREVEMNESPERLKVGLRSDEGLRPLCLRRVGRQGLLETGPAWDVSCFWLFLGGTVFHEDSGIGFGLVWKPARSLQPGKFRIYKEMSLTKEAHKS</sequence>
<keyword evidence="2" id="KW-1185">Reference proteome</keyword>
<dbReference type="EMBL" id="JAHRIP010012638">
    <property type="protein sequence ID" value="MEQ2285148.1"/>
    <property type="molecule type" value="Genomic_DNA"/>
</dbReference>
<protein>
    <submittedName>
        <fullName evidence="1">Uncharacterized protein</fullName>
    </submittedName>
</protein>
<evidence type="ECO:0000313" key="1">
    <source>
        <dbReference type="EMBL" id="MEQ2285148.1"/>
    </source>
</evidence>
<organism evidence="1 2">
    <name type="scientific">Ameca splendens</name>
    <dbReference type="NCBI Taxonomy" id="208324"/>
    <lineage>
        <taxon>Eukaryota</taxon>
        <taxon>Metazoa</taxon>
        <taxon>Chordata</taxon>
        <taxon>Craniata</taxon>
        <taxon>Vertebrata</taxon>
        <taxon>Euteleostomi</taxon>
        <taxon>Actinopterygii</taxon>
        <taxon>Neopterygii</taxon>
        <taxon>Teleostei</taxon>
        <taxon>Neoteleostei</taxon>
        <taxon>Acanthomorphata</taxon>
        <taxon>Ovalentaria</taxon>
        <taxon>Atherinomorphae</taxon>
        <taxon>Cyprinodontiformes</taxon>
        <taxon>Goodeidae</taxon>
        <taxon>Ameca</taxon>
    </lineage>
</organism>
<reference evidence="1 2" key="1">
    <citation type="submission" date="2021-06" db="EMBL/GenBank/DDBJ databases">
        <authorList>
            <person name="Palmer J.M."/>
        </authorList>
    </citation>
    <scope>NUCLEOTIDE SEQUENCE [LARGE SCALE GENOMIC DNA]</scope>
    <source>
        <strain evidence="1 2">AS_MEX2019</strain>
        <tissue evidence="1">Muscle</tissue>
    </source>
</reference>
<name>A0ABV0XUG4_9TELE</name>
<proteinExistence type="predicted"/>
<accession>A0ABV0XUG4</accession>
<dbReference type="Proteomes" id="UP001469553">
    <property type="component" value="Unassembled WGS sequence"/>
</dbReference>